<keyword evidence="2" id="KW-1185">Reference proteome</keyword>
<dbReference type="KEGG" id="ach:Achl_4090"/>
<proteinExistence type="predicted"/>
<gene>
    <name evidence="1" type="ordered locus">Achl_4090</name>
</gene>
<dbReference type="Proteomes" id="UP000002505">
    <property type="component" value="Plasmid pACHL01"/>
</dbReference>
<evidence type="ECO:0000313" key="2">
    <source>
        <dbReference type="Proteomes" id="UP000002505"/>
    </source>
</evidence>
<dbReference type="RefSeq" id="WP_012623058.1">
    <property type="nucleotide sequence ID" value="NC_011879.1"/>
</dbReference>
<dbReference type="EMBL" id="CP001342">
    <property type="protein sequence ID" value="ACL42041.1"/>
    <property type="molecule type" value="Genomic_DNA"/>
</dbReference>
<dbReference type="HOGENOM" id="CLU_1381629_0_0_11"/>
<reference evidence="1" key="1">
    <citation type="submission" date="2009-01" db="EMBL/GenBank/DDBJ databases">
        <title>Complete sequence of plasmid1 of Arthrobacter chlorophenolicus A6.</title>
        <authorList>
            <consortium name="US DOE Joint Genome Institute"/>
            <person name="Lucas S."/>
            <person name="Copeland A."/>
            <person name="Lapidus A."/>
            <person name="Glavina del Rio T."/>
            <person name="Tice H."/>
            <person name="Bruce D."/>
            <person name="Goodwin L."/>
            <person name="Pitluck S."/>
            <person name="Goltsman E."/>
            <person name="Clum A."/>
            <person name="Larimer F."/>
            <person name="Land M."/>
            <person name="Hauser L."/>
            <person name="Kyrpides N."/>
            <person name="Mikhailova N."/>
            <person name="Jansson J."/>
            <person name="Richardson P."/>
        </authorList>
    </citation>
    <scope>NUCLEOTIDE SEQUENCE [LARGE SCALE GENOMIC DNA]</scope>
    <source>
        <strain evidence="1">A6</strain>
        <plasmid evidence="1">pACHL01</plasmid>
    </source>
</reference>
<geneLocation type="plasmid" evidence="1 2">
    <name>pACHL01</name>
</geneLocation>
<name>B8HHZ4_PSECP</name>
<protein>
    <submittedName>
        <fullName evidence="1">Uncharacterized protein</fullName>
    </submittedName>
</protein>
<sequence>MGNPFDDAFESVVKAEQDEVRHANIRETMARQQAAHARSIAEPYLLSIAPAATSKLTSLRVEPITVKGAGRFSALSRRKRFWPIGATFNGPDGKISGMPGNMLCLTEDGFFSRNPRLGGQEGFDDLVASAYLIPPSAGYGNVKYETPLCVEQGSDRVCVAFHDYDAADVQEFAQYVANQVVKLERAARTGPLWGSEY</sequence>
<dbReference type="AlphaFoldDB" id="B8HHZ4"/>
<dbReference type="OrthoDB" id="9940924at2"/>
<evidence type="ECO:0000313" key="1">
    <source>
        <dbReference type="EMBL" id="ACL42041.1"/>
    </source>
</evidence>
<accession>B8HHZ4</accession>
<keyword evidence="1" id="KW-0614">Plasmid</keyword>
<organism evidence="1 2">
    <name type="scientific">Pseudarthrobacter chlorophenolicus (strain ATCC 700700 / DSM 12829 / CIP 107037 / JCM 12360 / KCTC 9906 / NCIMB 13794 / A6)</name>
    <name type="common">Arthrobacter chlorophenolicus</name>
    <dbReference type="NCBI Taxonomy" id="452863"/>
    <lineage>
        <taxon>Bacteria</taxon>
        <taxon>Bacillati</taxon>
        <taxon>Actinomycetota</taxon>
        <taxon>Actinomycetes</taxon>
        <taxon>Micrococcales</taxon>
        <taxon>Micrococcaceae</taxon>
        <taxon>Pseudarthrobacter</taxon>
    </lineage>
</organism>